<evidence type="ECO:0000256" key="2">
    <source>
        <dbReference type="SAM" id="Coils"/>
    </source>
</evidence>
<dbReference type="RefSeq" id="WP_245128180.1">
    <property type="nucleotide sequence ID" value="NZ_JALJEJ010000001.1"/>
</dbReference>
<evidence type="ECO:0000259" key="3">
    <source>
        <dbReference type="Pfam" id="PF00582"/>
    </source>
</evidence>
<protein>
    <submittedName>
        <fullName evidence="4">Universal stress protein</fullName>
    </submittedName>
</protein>
<dbReference type="InterPro" id="IPR006015">
    <property type="entry name" value="Universal_stress_UspA"/>
</dbReference>
<dbReference type="AlphaFoldDB" id="A0A9X2B7B1"/>
<comment type="similarity">
    <text evidence="1">Belongs to the universal stress protein A family.</text>
</comment>
<feature type="coiled-coil region" evidence="2">
    <location>
        <begin position="58"/>
        <end position="85"/>
    </location>
</feature>
<evidence type="ECO:0000313" key="4">
    <source>
        <dbReference type="EMBL" id="MCJ8208349.1"/>
    </source>
</evidence>
<dbReference type="SUPFAM" id="SSF52402">
    <property type="entry name" value="Adenine nucleotide alpha hydrolases-like"/>
    <property type="match status" value="2"/>
</dbReference>
<dbReference type="Proteomes" id="UP001139450">
    <property type="component" value="Unassembled WGS sequence"/>
</dbReference>
<organism evidence="4 5">
    <name type="scientific">Mucilaginibacter straminoryzae</name>
    <dbReference type="NCBI Taxonomy" id="2932774"/>
    <lineage>
        <taxon>Bacteria</taxon>
        <taxon>Pseudomonadati</taxon>
        <taxon>Bacteroidota</taxon>
        <taxon>Sphingobacteriia</taxon>
        <taxon>Sphingobacteriales</taxon>
        <taxon>Sphingobacteriaceae</taxon>
        <taxon>Mucilaginibacter</taxon>
    </lineage>
</organism>
<dbReference type="InterPro" id="IPR006016">
    <property type="entry name" value="UspA"/>
</dbReference>
<dbReference type="EMBL" id="JALJEJ010000001">
    <property type="protein sequence ID" value="MCJ8208349.1"/>
    <property type="molecule type" value="Genomic_DNA"/>
</dbReference>
<reference evidence="4" key="1">
    <citation type="submission" date="2022-04" db="EMBL/GenBank/DDBJ databases">
        <title>Mucilaginibacter sp. RS28 isolated from freshwater.</title>
        <authorList>
            <person name="Ko S.-R."/>
        </authorList>
    </citation>
    <scope>NUCLEOTIDE SEQUENCE</scope>
    <source>
        <strain evidence="4">RS28</strain>
    </source>
</reference>
<evidence type="ECO:0000313" key="5">
    <source>
        <dbReference type="Proteomes" id="UP001139450"/>
    </source>
</evidence>
<dbReference type="PANTHER" id="PTHR46268:SF22">
    <property type="entry name" value="SENSOR PROTEIN KDPD-RELATED"/>
    <property type="match status" value="1"/>
</dbReference>
<dbReference type="PANTHER" id="PTHR46268">
    <property type="entry name" value="STRESS RESPONSE PROTEIN NHAX"/>
    <property type="match status" value="1"/>
</dbReference>
<dbReference type="PRINTS" id="PR01438">
    <property type="entry name" value="UNVRSLSTRESS"/>
</dbReference>
<name>A0A9X2B7B1_9SPHI</name>
<dbReference type="Gene3D" id="3.40.50.12370">
    <property type="match status" value="1"/>
</dbReference>
<dbReference type="Pfam" id="PF00582">
    <property type="entry name" value="Usp"/>
    <property type="match status" value="1"/>
</dbReference>
<keyword evidence="5" id="KW-1185">Reference proteome</keyword>
<feature type="domain" description="UspA" evidence="3">
    <location>
        <begin position="1"/>
        <end position="149"/>
    </location>
</feature>
<gene>
    <name evidence="4" type="ORF">MUY27_01425</name>
</gene>
<proteinExistence type="inferred from homology"/>
<sequence>MKTILVLTDFSETAQYAADAAIAMAGKIKANVLLLNTFVTVPMLPSDEAANWQMQEYFLVQNSSKQQLQKELERLENHLKTSDFEPGKPVIKTLCEYGGLADSVTTLIHSHHVGLVVMGGRTKTDMPFLLGDSIKAVINHIHLPVMIVPHKMHFDKITRVTFATDLAAGDLKAIGALAEIVGLLHFDIQIVHVMEPALVPDLREEAAIARFREQVAALKIKNISYQTIFGEDVTHQLEQYNQKHHVGLLAMVHKKHAFLWRLFNQQPCMDMISNHQMPLLIYPEIH</sequence>
<accession>A0A9X2B7B1</accession>
<comment type="caution">
    <text evidence="4">The sequence shown here is derived from an EMBL/GenBank/DDBJ whole genome shotgun (WGS) entry which is preliminary data.</text>
</comment>
<evidence type="ECO:0000256" key="1">
    <source>
        <dbReference type="ARBA" id="ARBA00008791"/>
    </source>
</evidence>
<keyword evidence="2" id="KW-0175">Coiled coil</keyword>